<reference evidence="10 11" key="1">
    <citation type="submission" date="2018-09" db="EMBL/GenBank/DDBJ databases">
        <title>Genomic investigation of the strawberry pathogen Phytophthora fragariae indicates pathogenicity is determined by transcriptional variation in three key races.</title>
        <authorList>
            <person name="Adams T.M."/>
            <person name="Armitage A.D."/>
            <person name="Sobczyk M.K."/>
            <person name="Bates H.J."/>
            <person name="Dunwell J.M."/>
            <person name="Nellist C.F."/>
            <person name="Harrison R.J."/>
        </authorList>
    </citation>
    <scope>NUCLEOTIDE SEQUENCE [LARGE SCALE GENOMIC DNA]</scope>
    <source>
        <strain evidence="6 8">A4</strain>
        <strain evidence="3 9">BC-1</strain>
        <strain evidence="4 11">BC-23</strain>
        <strain evidence="2 7">NOV-27</strain>
        <strain evidence="5 12">NOV-77</strain>
        <strain evidence="1 10">SCRP245</strain>
    </source>
</reference>
<evidence type="ECO:0000313" key="5">
    <source>
        <dbReference type="EMBL" id="KAE9274698.1"/>
    </source>
</evidence>
<evidence type="ECO:0000313" key="4">
    <source>
        <dbReference type="EMBL" id="KAE9253583.1"/>
    </source>
</evidence>
<name>A0A6A3L080_9STRA</name>
<dbReference type="EMBL" id="QXGD01000640">
    <property type="protein sequence ID" value="KAE9230640.1"/>
    <property type="molecule type" value="Genomic_DNA"/>
</dbReference>
<evidence type="ECO:0000313" key="10">
    <source>
        <dbReference type="Proteomes" id="UP000460718"/>
    </source>
</evidence>
<dbReference type="EMBL" id="QXGC01000035">
    <property type="protein sequence ID" value="KAE9253583.1"/>
    <property type="molecule type" value="Genomic_DNA"/>
</dbReference>
<evidence type="ECO:0000313" key="7">
    <source>
        <dbReference type="Proteomes" id="UP000433483"/>
    </source>
</evidence>
<dbReference type="Proteomes" id="UP000476176">
    <property type="component" value="Unassembled WGS sequence"/>
</dbReference>
<keyword evidence="7" id="KW-1185">Reference proteome</keyword>
<dbReference type="OrthoDB" id="117394at2759"/>
<dbReference type="Proteomes" id="UP000440367">
    <property type="component" value="Unassembled WGS sequence"/>
</dbReference>
<evidence type="ECO:0000313" key="1">
    <source>
        <dbReference type="EMBL" id="KAE9011397.1"/>
    </source>
</evidence>
<evidence type="ECO:0000313" key="3">
    <source>
        <dbReference type="EMBL" id="KAE9230640.1"/>
    </source>
</evidence>
<accession>A0A6A3L080</accession>
<dbReference type="Proteomes" id="UP000433483">
    <property type="component" value="Unassembled WGS sequence"/>
</dbReference>
<evidence type="ECO:0000313" key="12">
    <source>
        <dbReference type="Proteomes" id="UP000486351"/>
    </source>
</evidence>
<dbReference type="AlphaFoldDB" id="A0A6A3L080"/>
<sequence>MRRLNTAYESKDGRYATHICILCTQQQTSNPYAEPAWDSGLYRAGHTTNALDHM</sequence>
<dbReference type="EMBL" id="QXGB01000571">
    <property type="protein sequence ID" value="KAE9210392.1"/>
    <property type="molecule type" value="Genomic_DNA"/>
</dbReference>
<evidence type="ECO:0000313" key="9">
    <source>
        <dbReference type="Proteomes" id="UP000440367"/>
    </source>
</evidence>
<dbReference type="Proteomes" id="UP000460718">
    <property type="component" value="Unassembled WGS sequence"/>
</dbReference>
<evidence type="ECO:0000313" key="11">
    <source>
        <dbReference type="Proteomes" id="UP000476176"/>
    </source>
</evidence>
<dbReference type="Proteomes" id="UP000437068">
    <property type="component" value="Unassembled WGS sequence"/>
</dbReference>
<evidence type="ECO:0000313" key="6">
    <source>
        <dbReference type="EMBL" id="KAE9328322.1"/>
    </source>
</evidence>
<dbReference type="EMBL" id="QXFY01004919">
    <property type="protein sequence ID" value="KAE9274698.1"/>
    <property type="molecule type" value="Genomic_DNA"/>
</dbReference>
<proteinExistence type="predicted"/>
<gene>
    <name evidence="6" type="ORF">PF001_g1489</name>
    <name evidence="3" type="ORF">PF002_g12935</name>
    <name evidence="4" type="ORF">PF004_g1451</name>
    <name evidence="2" type="ORF">PF005_g11444</name>
    <name evidence="5" type="ORF">PF008_g29525</name>
    <name evidence="1" type="ORF">PF011_g9386</name>
</gene>
<dbReference type="Proteomes" id="UP000486351">
    <property type="component" value="Unassembled WGS sequence"/>
</dbReference>
<evidence type="ECO:0000313" key="8">
    <source>
        <dbReference type="Proteomes" id="UP000437068"/>
    </source>
</evidence>
<protein>
    <submittedName>
        <fullName evidence="1">Uncharacterized protein</fullName>
    </submittedName>
</protein>
<comment type="caution">
    <text evidence="1">The sequence shown here is derived from an EMBL/GenBank/DDBJ whole genome shotgun (WGS) entry which is preliminary data.</text>
</comment>
<dbReference type="EMBL" id="QXFW01000465">
    <property type="protein sequence ID" value="KAE9011397.1"/>
    <property type="molecule type" value="Genomic_DNA"/>
</dbReference>
<organism evidence="1 10">
    <name type="scientific">Phytophthora fragariae</name>
    <dbReference type="NCBI Taxonomy" id="53985"/>
    <lineage>
        <taxon>Eukaryota</taxon>
        <taxon>Sar</taxon>
        <taxon>Stramenopiles</taxon>
        <taxon>Oomycota</taxon>
        <taxon>Peronosporomycetes</taxon>
        <taxon>Peronosporales</taxon>
        <taxon>Peronosporaceae</taxon>
        <taxon>Phytophthora</taxon>
    </lineage>
</organism>
<dbReference type="EMBL" id="QXGE01000036">
    <property type="protein sequence ID" value="KAE9328322.1"/>
    <property type="molecule type" value="Genomic_DNA"/>
</dbReference>
<evidence type="ECO:0000313" key="2">
    <source>
        <dbReference type="EMBL" id="KAE9210392.1"/>
    </source>
</evidence>